<dbReference type="Proteomes" id="UP001154312">
    <property type="component" value="Unassembled WGS sequence"/>
</dbReference>
<dbReference type="NCBIfam" id="TIGR00977">
    <property type="entry name" value="citramal_synth"/>
    <property type="match status" value="1"/>
</dbReference>
<dbReference type="InterPro" id="IPR036230">
    <property type="entry name" value="LeuA_allosteric_dom_sf"/>
</dbReference>
<dbReference type="GO" id="GO:0043714">
    <property type="term" value="F:(R)-citramalate synthase activity"/>
    <property type="evidence" value="ECO:0007669"/>
    <property type="project" value="UniProtKB-UniRule"/>
</dbReference>
<dbReference type="EC" id="2.3.3.21" evidence="8"/>
<evidence type="ECO:0000313" key="11">
    <source>
        <dbReference type="EMBL" id="MDF9408534.1"/>
    </source>
</evidence>
<evidence type="ECO:0000256" key="3">
    <source>
        <dbReference type="ARBA" id="ARBA00022605"/>
    </source>
</evidence>
<evidence type="ECO:0000256" key="8">
    <source>
        <dbReference type="NCBIfam" id="TIGR00977"/>
    </source>
</evidence>
<proteinExistence type="inferred from homology"/>
<dbReference type="PANTHER" id="PTHR43538">
    <property type="entry name" value="ALPHA-IPM SYNTHASE/HOMOCITRATE SYNTHASE"/>
    <property type="match status" value="1"/>
</dbReference>
<dbReference type="SMART" id="SM00917">
    <property type="entry name" value="LeuA_dimer"/>
    <property type="match status" value="1"/>
</dbReference>
<dbReference type="InterPro" id="IPR002034">
    <property type="entry name" value="AIPM/Hcit_synth_CS"/>
</dbReference>
<evidence type="ECO:0000256" key="5">
    <source>
        <dbReference type="ARBA" id="ARBA00022679"/>
    </source>
</evidence>
<evidence type="ECO:0000256" key="6">
    <source>
        <dbReference type="ARBA" id="ARBA00023304"/>
    </source>
</evidence>
<keyword evidence="4" id="KW-0412">Isoleucine biosynthesis</keyword>
<dbReference type="RefSeq" id="WP_277443861.1">
    <property type="nucleotide sequence ID" value="NZ_JAKOAV010000015.1"/>
</dbReference>
<dbReference type="InterPro" id="IPR000891">
    <property type="entry name" value="PYR_CT"/>
</dbReference>
<dbReference type="GO" id="GO:0009097">
    <property type="term" value="P:isoleucine biosynthetic process"/>
    <property type="evidence" value="ECO:0007669"/>
    <property type="project" value="UniProtKB-UniRule"/>
</dbReference>
<organism evidence="11 12">
    <name type="scientific">Pelotomaculum isophthalicicum JI</name>
    <dbReference type="NCBI Taxonomy" id="947010"/>
    <lineage>
        <taxon>Bacteria</taxon>
        <taxon>Bacillati</taxon>
        <taxon>Bacillota</taxon>
        <taxon>Clostridia</taxon>
        <taxon>Eubacteriales</taxon>
        <taxon>Desulfotomaculaceae</taxon>
        <taxon>Pelotomaculum</taxon>
    </lineage>
</organism>
<dbReference type="Pfam" id="PF00682">
    <property type="entry name" value="HMGL-like"/>
    <property type="match status" value="1"/>
</dbReference>
<dbReference type="SUPFAM" id="SSF51569">
    <property type="entry name" value="Aldolase"/>
    <property type="match status" value="1"/>
</dbReference>
<dbReference type="InterPro" id="IPR054691">
    <property type="entry name" value="LeuA/HCS_post-cat"/>
</dbReference>
<accession>A0A9X4H6K0</accession>
<protein>
    <recommendedName>
        <fullName evidence="8">Citramalate synthase</fullName>
        <ecNumber evidence="8">2.3.3.21</ecNumber>
    </recommendedName>
</protein>
<evidence type="ECO:0000256" key="1">
    <source>
        <dbReference type="ARBA" id="ARBA00004743"/>
    </source>
</evidence>
<evidence type="ECO:0000313" key="12">
    <source>
        <dbReference type="Proteomes" id="UP001154312"/>
    </source>
</evidence>
<evidence type="ECO:0000256" key="2">
    <source>
        <dbReference type="ARBA" id="ARBA00006154"/>
    </source>
</evidence>
<comment type="catalytic activity">
    <reaction evidence="7">
        <text>pyruvate + acetyl-CoA + H2O = (3R)-citramalate + CoA + H(+)</text>
        <dbReference type="Rhea" id="RHEA:19045"/>
        <dbReference type="ChEBI" id="CHEBI:15361"/>
        <dbReference type="ChEBI" id="CHEBI:15377"/>
        <dbReference type="ChEBI" id="CHEBI:15378"/>
        <dbReference type="ChEBI" id="CHEBI:30934"/>
        <dbReference type="ChEBI" id="CHEBI:57287"/>
        <dbReference type="ChEBI" id="CHEBI:57288"/>
        <dbReference type="EC" id="2.3.3.21"/>
    </reaction>
</comment>
<keyword evidence="6" id="KW-0100">Branched-chain amino acid biosynthesis</keyword>
<keyword evidence="11" id="KW-0012">Acyltransferase</keyword>
<dbReference type="Gene3D" id="3.30.160.270">
    <property type="match status" value="1"/>
</dbReference>
<evidence type="ECO:0000256" key="7">
    <source>
        <dbReference type="ARBA" id="ARBA00048263"/>
    </source>
</evidence>
<dbReference type="PROSITE" id="PS50991">
    <property type="entry name" value="PYR_CT"/>
    <property type="match status" value="1"/>
</dbReference>
<dbReference type="AlphaFoldDB" id="A0A9X4H6K0"/>
<dbReference type="Gene3D" id="3.20.20.70">
    <property type="entry name" value="Aldolase class I"/>
    <property type="match status" value="1"/>
</dbReference>
<reference evidence="11" key="1">
    <citation type="submission" date="2022-02" db="EMBL/GenBank/DDBJ databases">
        <authorList>
            <person name="Leng L."/>
        </authorList>
    </citation>
    <scope>NUCLEOTIDE SEQUENCE</scope>
    <source>
        <strain evidence="11">JI</strain>
    </source>
</reference>
<dbReference type="SUPFAM" id="SSF110921">
    <property type="entry name" value="2-isopropylmalate synthase LeuA, allosteric (dimerisation) domain"/>
    <property type="match status" value="1"/>
</dbReference>
<dbReference type="Pfam" id="PF22617">
    <property type="entry name" value="HCS_D2"/>
    <property type="match status" value="1"/>
</dbReference>
<dbReference type="InterPro" id="IPR005675">
    <property type="entry name" value="Citramal_synthase"/>
</dbReference>
<evidence type="ECO:0000259" key="10">
    <source>
        <dbReference type="PROSITE" id="PS50991"/>
    </source>
</evidence>
<dbReference type="EMBL" id="JAKOAV010000015">
    <property type="protein sequence ID" value="MDF9408534.1"/>
    <property type="molecule type" value="Genomic_DNA"/>
</dbReference>
<name>A0A9X4H6K0_9FIRM</name>
<dbReference type="GO" id="GO:0009098">
    <property type="term" value="P:L-leucine biosynthetic process"/>
    <property type="evidence" value="ECO:0007669"/>
    <property type="project" value="InterPro"/>
</dbReference>
<dbReference type="InterPro" id="IPR013709">
    <property type="entry name" value="2-isopropylmalate_synth_dimer"/>
</dbReference>
<evidence type="ECO:0000256" key="4">
    <source>
        <dbReference type="ARBA" id="ARBA00022624"/>
    </source>
</evidence>
<feature type="domain" description="Pyruvate carboxyltransferase" evidence="10">
    <location>
        <begin position="4"/>
        <end position="266"/>
    </location>
</feature>
<dbReference type="Pfam" id="PF08502">
    <property type="entry name" value="LeuA_dimer"/>
    <property type="match status" value="1"/>
</dbReference>
<gene>
    <name evidence="11" type="primary">cimA</name>
    <name evidence="11" type="ORF">L7E55_09210</name>
</gene>
<keyword evidence="12" id="KW-1185">Reference proteome</keyword>
<comment type="pathway">
    <text evidence="1">Amino-acid biosynthesis; L-isoleucine biosynthesis; 2-oxobutanoate from pyruvate: step 1/3.</text>
</comment>
<dbReference type="CDD" id="cd07941">
    <property type="entry name" value="DRE_TIM_LeuA3"/>
    <property type="match status" value="1"/>
</dbReference>
<evidence type="ECO:0000256" key="9">
    <source>
        <dbReference type="RuleBase" id="RU003523"/>
    </source>
</evidence>
<dbReference type="Gene3D" id="1.10.238.260">
    <property type="match status" value="1"/>
</dbReference>
<comment type="similarity">
    <text evidence="2 9">Belongs to the alpha-IPM synthase/homocitrate synthase family.</text>
</comment>
<keyword evidence="3" id="KW-0028">Amino-acid biosynthesis</keyword>
<keyword evidence="5 9" id="KW-0808">Transferase</keyword>
<dbReference type="GO" id="GO:0003852">
    <property type="term" value="F:2-isopropylmalate synthase activity"/>
    <property type="evidence" value="ECO:0007669"/>
    <property type="project" value="InterPro"/>
</dbReference>
<dbReference type="PANTHER" id="PTHR43538:SF1">
    <property type="entry name" value="(R)-CITRAMALATE SYNTHASE"/>
    <property type="match status" value="1"/>
</dbReference>
<sequence length="526" mass="57762">MHPVQIYDTTLRDGAQSGGISFSCEDKIKIAQYLDKMGFHYIEGGWPGSNPKDLDFFHRIRGYTMKHAKIAAFGSTRRPSVAVEDDPSVKSILDAQVPVAAIVGKSWDFHVRRALGTTLEENLSMIRETVAYLKSCGMEVVYDAEHFFDGYKANAAYALDTVKAAEEGGASTVVLCDTNGGSLPAEIAELVQVVRSRLSVPIGIHAHNDGEMAVANSLMAVQAGAVQVQGTVNGYGERCGNANLCSIIPNLTLKCGVETIPRKKLARLTEMSHFVSEVANVSPDPHRPYVGVSAFAHKGGVHVSALLKDYKTYEHIEPELVGNQRRVLVSELSGMSNLLYKYKELNLQVDQQDPEGRRILEEIKQMENQGFQFEGAEGSFVILLRKAFNGYHEPFSLEALRLITEIKENNPAYSEAIIKMKMGDRVVHTAAEGNGPVNALDNALRKALEEVYPEIRSMHLSDYKVRVLDEKDGTGATVRVHIETSNGKRSWGTVGVSQNIIEASWQALVDSVAYGLLEDDNHDTPA</sequence>
<dbReference type="InterPro" id="IPR013785">
    <property type="entry name" value="Aldolase_TIM"/>
</dbReference>
<comment type="caution">
    <text evidence="11">The sequence shown here is derived from an EMBL/GenBank/DDBJ whole genome shotgun (WGS) entry which is preliminary data.</text>
</comment>
<dbReference type="PROSITE" id="PS00815">
    <property type="entry name" value="AIPM_HOMOCIT_SYNTH_1"/>
    <property type="match status" value="1"/>
</dbReference>